<feature type="transmembrane region" description="Helical" evidence="10">
    <location>
        <begin position="66"/>
        <end position="83"/>
    </location>
</feature>
<dbReference type="InterPro" id="IPR036890">
    <property type="entry name" value="HATPase_C_sf"/>
</dbReference>
<dbReference type="InterPro" id="IPR004358">
    <property type="entry name" value="Sig_transdc_His_kin-like_C"/>
</dbReference>
<feature type="transmembrane region" description="Helical" evidence="10">
    <location>
        <begin position="90"/>
        <end position="109"/>
    </location>
</feature>
<feature type="transmembrane region" description="Helical" evidence="10">
    <location>
        <begin position="115"/>
        <end position="133"/>
    </location>
</feature>
<keyword evidence="8" id="KW-0902">Two-component regulatory system</keyword>
<dbReference type="PROSITE" id="PS50109">
    <property type="entry name" value="HIS_KIN"/>
    <property type="match status" value="1"/>
</dbReference>
<organism evidence="12 13">
    <name type="scientific">Carboxylicivirga marina</name>
    <dbReference type="NCBI Taxonomy" id="2800988"/>
    <lineage>
        <taxon>Bacteria</taxon>
        <taxon>Pseudomonadati</taxon>
        <taxon>Bacteroidota</taxon>
        <taxon>Bacteroidia</taxon>
        <taxon>Marinilabiliales</taxon>
        <taxon>Marinilabiliaceae</taxon>
        <taxon>Carboxylicivirga</taxon>
    </lineage>
</organism>
<keyword evidence="3" id="KW-0597">Phosphoprotein</keyword>
<dbReference type="EMBL" id="JAENRR010000068">
    <property type="protein sequence ID" value="MBK3519432.1"/>
    <property type="molecule type" value="Genomic_DNA"/>
</dbReference>
<dbReference type="PANTHER" id="PTHR43065:SF46">
    <property type="entry name" value="C4-DICARBOXYLATE TRANSPORT SENSOR PROTEIN DCTB"/>
    <property type="match status" value="1"/>
</dbReference>
<dbReference type="Pfam" id="PF02518">
    <property type="entry name" value="HATPase_c"/>
    <property type="match status" value="1"/>
</dbReference>
<evidence type="ECO:0000256" key="2">
    <source>
        <dbReference type="ARBA" id="ARBA00012438"/>
    </source>
</evidence>
<reference evidence="12 13" key="1">
    <citation type="submission" date="2021-01" db="EMBL/GenBank/DDBJ databases">
        <title>Carboxyliciviraga sp.nov., isolated from coastal sediments.</title>
        <authorList>
            <person name="Lu D."/>
            <person name="Zhang T."/>
        </authorList>
    </citation>
    <scope>NUCLEOTIDE SEQUENCE [LARGE SCALE GENOMIC DNA]</scope>
    <source>
        <strain evidence="12 13">N1Y132</strain>
    </source>
</reference>
<sequence>MNWISKIWNRISHLGIQDLKSAKSRTYILSNQLNITLLIIMIVLSAIMMLLRIINDTSITISSYRLLWMMSINFLHIILSYYNRGYWSKSLLIFSAPLIFIIIPTMLSFVENDSFFNYSEMIIALSLIPQLLVRPWDQKGLYISSMVYYLALLILHDDLVLRFDSHELTVKPIYREFKIYAEITAIAIFIFINSSVYYLKWLNNNYEKKLMDNNQELDQHIEELKATNQHLKATQQQLVQSEKMASLGILTAGVAHEINTPLNFISTSSVLVNNAIEDLKDDVDRKQVEASLYQANEILDKGVEQAALIVSSLMTFSYDGKSKKTMCDLEAIINSTLLFIKSKIPLGLTFEIHNEIEEPIYAFPDKMHQVILNIIDNAICASATVEDKLIKIRCYTQTKSRQKLACISIYNNGPNISKEVGARIFDPFYTTKDINEGTGLGLSTSFNLVKDHQGEINYINHAEGVEFLIQLPFK</sequence>
<protein>
    <recommendedName>
        <fullName evidence="2">histidine kinase</fullName>
        <ecNumber evidence="2">2.7.13.3</ecNumber>
    </recommendedName>
</protein>
<dbReference type="Gene3D" id="1.10.287.130">
    <property type="match status" value="1"/>
</dbReference>
<evidence type="ECO:0000256" key="1">
    <source>
        <dbReference type="ARBA" id="ARBA00000085"/>
    </source>
</evidence>
<dbReference type="Proteomes" id="UP000605676">
    <property type="component" value="Unassembled WGS sequence"/>
</dbReference>
<evidence type="ECO:0000256" key="8">
    <source>
        <dbReference type="ARBA" id="ARBA00023012"/>
    </source>
</evidence>
<dbReference type="InterPro" id="IPR003594">
    <property type="entry name" value="HATPase_dom"/>
</dbReference>
<feature type="domain" description="Histidine kinase" evidence="11">
    <location>
        <begin position="253"/>
        <end position="474"/>
    </location>
</feature>
<dbReference type="InterPro" id="IPR036097">
    <property type="entry name" value="HisK_dim/P_sf"/>
</dbReference>
<dbReference type="SUPFAM" id="SSF47384">
    <property type="entry name" value="Homodimeric domain of signal transducing histidine kinase"/>
    <property type="match status" value="1"/>
</dbReference>
<comment type="catalytic activity">
    <reaction evidence="1">
        <text>ATP + protein L-histidine = ADP + protein N-phospho-L-histidine.</text>
        <dbReference type="EC" id="2.7.13.3"/>
    </reaction>
</comment>
<proteinExistence type="predicted"/>
<dbReference type="CDD" id="cd00082">
    <property type="entry name" value="HisKA"/>
    <property type="match status" value="1"/>
</dbReference>
<keyword evidence="10" id="KW-0812">Transmembrane</keyword>
<dbReference type="RefSeq" id="WP_200466651.1">
    <property type="nucleotide sequence ID" value="NZ_JAENRR010000068.1"/>
</dbReference>
<dbReference type="InterPro" id="IPR005467">
    <property type="entry name" value="His_kinase_dom"/>
</dbReference>
<evidence type="ECO:0000256" key="9">
    <source>
        <dbReference type="SAM" id="Coils"/>
    </source>
</evidence>
<accession>A0ABS1HP20</accession>
<dbReference type="EC" id="2.7.13.3" evidence="2"/>
<keyword evidence="9" id="KW-0175">Coiled coil</keyword>
<keyword evidence="13" id="KW-1185">Reference proteome</keyword>
<dbReference type="PRINTS" id="PR00344">
    <property type="entry name" value="BCTRLSENSOR"/>
</dbReference>
<dbReference type="PANTHER" id="PTHR43065">
    <property type="entry name" value="SENSOR HISTIDINE KINASE"/>
    <property type="match status" value="1"/>
</dbReference>
<dbReference type="Gene3D" id="3.30.565.10">
    <property type="entry name" value="Histidine kinase-like ATPase, C-terminal domain"/>
    <property type="match status" value="1"/>
</dbReference>
<dbReference type="InterPro" id="IPR003661">
    <property type="entry name" value="HisK_dim/P_dom"/>
</dbReference>
<keyword evidence="6" id="KW-0418">Kinase</keyword>
<evidence type="ECO:0000256" key="5">
    <source>
        <dbReference type="ARBA" id="ARBA00022741"/>
    </source>
</evidence>
<feature type="transmembrane region" description="Helical" evidence="10">
    <location>
        <begin position="179"/>
        <end position="199"/>
    </location>
</feature>
<evidence type="ECO:0000259" key="11">
    <source>
        <dbReference type="PROSITE" id="PS50109"/>
    </source>
</evidence>
<gene>
    <name evidence="12" type="ORF">JIV24_18950</name>
</gene>
<keyword evidence="4" id="KW-0808">Transferase</keyword>
<evidence type="ECO:0000256" key="4">
    <source>
        <dbReference type="ARBA" id="ARBA00022679"/>
    </source>
</evidence>
<feature type="transmembrane region" description="Helical" evidence="10">
    <location>
        <begin position="33"/>
        <end position="54"/>
    </location>
</feature>
<keyword evidence="5" id="KW-0547">Nucleotide-binding</keyword>
<keyword evidence="10" id="KW-1133">Transmembrane helix</keyword>
<evidence type="ECO:0000256" key="6">
    <source>
        <dbReference type="ARBA" id="ARBA00022777"/>
    </source>
</evidence>
<keyword evidence="10" id="KW-0472">Membrane</keyword>
<evidence type="ECO:0000256" key="3">
    <source>
        <dbReference type="ARBA" id="ARBA00022553"/>
    </source>
</evidence>
<dbReference type="SMART" id="SM00387">
    <property type="entry name" value="HATPase_c"/>
    <property type="match status" value="1"/>
</dbReference>
<evidence type="ECO:0000256" key="7">
    <source>
        <dbReference type="ARBA" id="ARBA00022840"/>
    </source>
</evidence>
<name>A0ABS1HP20_9BACT</name>
<feature type="transmembrane region" description="Helical" evidence="10">
    <location>
        <begin position="140"/>
        <end position="159"/>
    </location>
</feature>
<feature type="coiled-coil region" evidence="9">
    <location>
        <begin position="203"/>
        <end position="244"/>
    </location>
</feature>
<keyword evidence="7" id="KW-0067">ATP-binding</keyword>
<evidence type="ECO:0000313" key="12">
    <source>
        <dbReference type="EMBL" id="MBK3519432.1"/>
    </source>
</evidence>
<comment type="caution">
    <text evidence="12">The sequence shown here is derived from an EMBL/GenBank/DDBJ whole genome shotgun (WGS) entry which is preliminary data.</text>
</comment>
<dbReference type="SUPFAM" id="SSF55874">
    <property type="entry name" value="ATPase domain of HSP90 chaperone/DNA topoisomerase II/histidine kinase"/>
    <property type="match status" value="1"/>
</dbReference>
<evidence type="ECO:0000256" key="10">
    <source>
        <dbReference type="SAM" id="Phobius"/>
    </source>
</evidence>
<evidence type="ECO:0000313" key="13">
    <source>
        <dbReference type="Proteomes" id="UP000605676"/>
    </source>
</evidence>